<comment type="caution">
    <text evidence="3">The sequence shown here is derived from an EMBL/GenBank/DDBJ whole genome shotgun (WGS) entry which is preliminary data.</text>
</comment>
<accession>A0A1G1Z5N3</accession>
<evidence type="ECO:0000313" key="3">
    <source>
        <dbReference type="EMBL" id="OGY59210.1"/>
    </source>
</evidence>
<keyword evidence="1" id="KW-0645">Protease</keyword>
<dbReference type="SUPFAM" id="SSF50494">
    <property type="entry name" value="Trypsin-like serine proteases"/>
    <property type="match status" value="1"/>
</dbReference>
<dbReference type="InterPro" id="IPR051201">
    <property type="entry name" value="Chloro_Bact_Ser_Proteases"/>
</dbReference>
<dbReference type="Gene3D" id="2.40.10.120">
    <property type="match status" value="1"/>
</dbReference>
<dbReference type="GO" id="GO:0006508">
    <property type="term" value="P:proteolysis"/>
    <property type="evidence" value="ECO:0007669"/>
    <property type="project" value="UniProtKB-KW"/>
</dbReference>
<evidence type="ECO:0000256" key="2">
    <source>
        <dbReference type="ARBA" id="ARBA00022801"/>
    </source>
</evidence>
<dbReference type="PANTHER" id="PTHR43343:SF3">
    <property type="entry name" value="PROTEASE DO-LIKE 8, CHLOROPLASTIC"/>
    <property type="match status" value="1"/>
</dbReference>
<dbReference type="STRING" id="1797689.A3F24_01320"/>
<dbReference type="Proteomes" id="UP000178515">
    <property type="component" value="Unassembled WGS sequence"/>
</dbReference>
<dbReference type="PANTHER" id="PTHR43343">
    <property type="entry name" value="PEPTIDASE S12"/>
    <property type="match status" value="1"/>
</dbReference>
<evidence type="ECO:0000313" key="4">
    <source>
        <dbReference type="Proteomes" id="UP000178515"/>
    </source>
</evidence>
<name>A0A1G1Z5N3_9BACT</name>
<dbReference type="AlphaFoldDB" id="A0A1G1Z5N3"/>
<dbReference type="InterPro" id="IPR009003">
    <property type="entry name" value="Peptidase_S1_PA"/>
</dbReference>
<organism evidence="3 4">
    <name type="scientific">Candidatus Colwellbacteria bacterium RIFCSPHIGHO2_12_FULL_44_17</name>
    <dbReference type="NCBI Taxonomy" id="1797689"/>
    <lineage>
        <taxon>Bacteria</taxon>
        <taxon>Candidatus Colwelliibacteriota</taxon>
    </lineage>
</organism>
<proteinExistence type="predicted"/>
<reference evidence="3 4" key="1">
    <citation type="journal article" date="2016" name="Nat. Commun.">
        <title>Thousands of microbial genomes shed light on interconnected biogeochemical processes in an aquifer system.</title>
        <authorList>
            <person name="Anantharaman K."/>
            <person name="Brown C.T."/>
            <person name="Hug L.A."/>
            <person name="Sharon I."/>
            <person name="Castelle C.J."/>
            <person name="Probst A.J."/>
            <person name="Thomas B.C."/>
            <person name="Singh A."/>
            <person name="Wilkins M.J."/>
            <person name="Karaoz U."/>
            <person name="Brodie E.L."/>
            <person name="Williams K.H."/>
            <person name="Hubbard S.S."/>
            <person name="Banfield J.F."/>
        </authorList>
    </citation>
    <scope>NUCLEOTIDE SEQUENCE [LARGE SCALE GENOMIC DNA]</scope>
</reference>
<sequence length="230" mass="25518">MKFKEQIKKVRGSIVAIGFAPSQNQITISGSGFCISKDGKILTAAHIYNQTPSQFRDKLMAMVMIKQEPNGLEHYAWFPLSFVKKEDKNDFALFQISDYEKTLLQPLDLGDSEEVEVGQEIYFVGFPYAANLMKDGLGITLVVNRGIVSNIKLDGVNPSHPRNLLIIDAISNPGNSGCPVFDTDTNKVIGLMSIAFRIKSRVQGYDDLDLREPMHIAGAKPINLAKELLK</sequence>
<keyword evidence="2" id="KW-0378">Hydrolase</keyword>
<dbReference type="GO" id="GO:0008233">
    <property type="term" value="F:peptidase activity"/>
    <property type="evidence" value="ECO:0007669"/>
    <property type="project" value="UniProtKB-KW"/>
</dbReference>
<dbReference type="EMBL" id="MHIX01000020">
    <property type="protein sequence ID" value="OGY59210.1"/>
    <property type="molecule type" value="Genomic_DNA"/>
</dbReference>
<evidence type="ECO:0000256" key="1">
    <source>
        <dbReference type="ARBA" id="ARBA00022670"/>
    </source>
</evidence>
<gene>
    <name evidence="3" type="ORF">A3F24_01320</name>
</gene>
<protein>
    <recommendedName>
        <fullName evidence="5">Serine protease</fullName>
    </recommendedName>
</protein>
<dbReference type="Pfam" id="PF13365">
    <property type="entry name" value="Trypsin_2"/>
    <property type="match status" value="1"/>
</dbReference>
<evidence type="ECO:0008006" key="5">
    <source>
        <dbReference type="Google" id="ProtNLM"/>
    </source>
</evidence>